<feature type="region of interest" description="Disordered" evidence="1">
    <location>
        <begin position="203"/>
        <end position="284"/>
    </location>
</feature>
<reference evidence="2" key="1">
    <citation type="submission" date="2023-06" db="EMBL/GenBank/DDBJ databases">
        <title>Genome-scale phylogeny and comparative genomics of the fungal order Sordariales.</title>
        <authorList>
            <consortium name="Lawrence Berkeley National Laboratory"/>
            <person name="Hensen N."/>
            <person name="Bonometti L."/>
            <person name="Westerberg I."/>
            <person name="Brannstrom I.O."/>
            <person name="Guillou S."/>
            <person name="Cros-Aarteil S."/>
            <person name="Calhoun S."/>
            <person name="Haridas S."/>
            <person name="Kuo A."/>
            <person name="Mondo S."/>
            <person name="Pangilinan J."/>
            <person name="Riley R."/>
            <person name="Labutti K."/>
            <person name="Andreopoulos B."/>
            <person name="Lipzen A."/>
            <person name="Chen C."/>
            <person name="Yanf M."/>
            <person name="Daum C."/>
            <person name="Ng V."/>
            <person name="Clum A."/>
            <person name="Steindorff A."/>
            <person name="Ohm R."/>
            <person name="Martin F."/>
            <person name="Silar P."/>
            <person name="Natvig D."/>
            <person name="Lalanne C."/>
            <person name="Gautier V."/>
            <person name="Ament-Velasquez S.L."/>
            <person name="Kruys A."/>
            <person name="Hutchinson M.I."/>
            <person name="Powell A.J."/>
            <person name="Barry K."/>
            <person name="Miller A.N."/>
            <person name="Grigoriev I.V."/>
            <person name="Debuchy R."/>
            <person name="Gladieux P."/>
            <person name="Thoren M.H."/>
            <person name="Johannesson H."/>
        </authorList>
    </citation>
    <scope>NUCLEOTIDE SEQUENCE</scope>
    <source>
        <strain evidence="2">PSN4</strain>
    </source>
</reference>
<gene>
    <name evidence="2" type="ORF">QBC47DRAFT_362904</name>
</gene>
<accession>A0AAJ0F767</accession>
<proteinExistence type="predicted"/>
<evidence type="ECO:0000313" key="3">
    <source>
        <dbReference type="Proteomes" id="UP001239445"/>
    </source>
</evidence>
<organism evidence="2 3">
    <name type="scientific">Echria macrotheca</name>
    <dbReference type="NCBI Taxonomy" id="438768"/>
    <lineage>
        <taxon>Eukaryota</taxon>
        <taxon>Fungi</taxon>
        <taxon>Dikarya</taxon>
        <taxon>Ascomycota</taxon>
        <taxon>Pezizomycotina</taxon>
        <taxon>Sordariomycetes</taxon>
        <taxon>Sordariomycetidae</taxon>
        <taxon>Sordariales</taxon>
        <taxon>Schizotheciaceae</taxon>
        <taxon>Echria</taxon>
    </lineage>
</organism>
<keyword evidence="3" id="KW-1185">Reference proteome</keyword>
<evidence type="ECO:0000256" key="1">
    <source>
        <dbReference type="SAM" id="MobiDB-lite"/>
    </source>
</evidence>
<feature type="region of interest" description="Disordered" evidence="1">
    <location>
        <begin position="1"/>
        <end position="127"/>
    </location>
</feature>
<feature type="compositionally biased region" description="Low complexity" evidence="1">
    <location>
        <begin position="76"/>
        <end position="88"/>
    </location>
</feature>
<dbReference type="EMBL" id="MU839838">
    <property type="protein sequence ID" value="KAK1753073.1"/>
    <property type="molecule type" value="Genomic_DNA"/>
</dbReference>
<sequence>MRPTTPNLKIPRSVGPSSPPQTPTAASPVLGPQHSLKTGAMAPHNHVFPMAPGFTARFAGKGPTFGHARPARPDQLSPRSSNTSLPSSSDEDEARPSPSRSLSPEHTDPAAPAPPPPPRNRPERTVVNSALIIEEMSDFTDSDDDRFGVIRPVAIEDAESDRSRSRSRYPPEIYQRITSDLGNLHCSDSDYSDLSEAEHQEFLKRQREAKRRKRMSSGSIGKRTISESIGSDTDREDMNKPFLPVEEVGSTARRLRRRMGNRHSMQFRDPRPIQELDEPESSEDEYLISEALARELPYYEYSVMEIDSPSP</sequence>
<dbReference type="AlphaFoldDB" id="A0AAJ0F767"/>
<comment type="caution">
    <text evidence="2">The sequence shown here is derived from an EMBL/GenBank/DDBJ whole genome shotgun (WGS) entry which is preliminary data.</text>
</comment>
<feature type="compositionally biased region" description="Acidic residues" evidence="1">
    <location>
        <begin position="275"/>
        <end position="284"/>
    </location>
</feature>
<evidence type="ECO:0000313" key="2">
    <source>
        <dbReference type="EMBL" id="KAK1753073.1"/>
    </source>
</evidence>
<protein>
    <submittedName>
        <fullName evidence="2">Uncharacterized protein</fullName>
    </submittedName>
</protein>
<name>A0AAJ0F767_9PEZI</name>
<dbReference type="Proteomes" id="UP001239445">
    <property type="component" value="Unassembled WGS sequence"/>
</dbReference>